<evidence type="ECO:0000256" key="1">
    <source>
        <dbReference type="ARBA" id="ARBA00022737"/>
    </source>
</evidence>
<dbReference type="InterPro" id="IPR025676">
    <property type="entry name" value="Clr5_dom"/>
</dbReference>
<keyword evidence="1" id="KW-0677">Repeat</keyword>
<dbReference type="Proteomes" id="UP000286045">
    <property type="component" value="Unassembled WGS sequence"/>
</dbReference>
<proteinExistence type="predicted"/>
<dbReference type="InterPro" id="IPR036770">
    <property type="entry name" value="Ankyrin_rpt-contain_sf"/>
</dbReference>
<protein>
    <recommendedName>
        <fullName evidence="4">Clr5 domain-containing protein</fullName>
    </recommendedName>
</protein>
<accession>A0A439D8U9</accession>
<dbReference type="Pfam" id="PF12796">
    <property type="entry name" value="Ank_2"/>
    <property type="match status" value="1"/>
</dbReference>
<keyword evidence="2 3" id="KW-0040">ANK repeat</keyword>
<keyword evidence="6" id="KW-1185">Reference proteome</keyword>
<dbReference type="AlphaFoldDB" id="A0A439D8U9"/>
<dbReference type="PANTHER" id="PTHR24198:SF165">
    <property type="entry name" value="ANKYRIN REPEAT-CONTAINING PROTEIN-RELATED"/>
    <property type="match status" value="1"/>
</dbReference>
<gene>
    <name evidence="5" type="ORF">EKO27_g4292</name>
</gene>
<dbReference type="Gene3D" id="1.25.40.20">
    <property type="entry name" value="Ankyrin repeat-containing domain"/>
    <property type="match status" value="3"/>
</dbReference>
<dbReference type="PROSITE" id="PS50088">
    <property type="entry name" value="ANK_REPEAT"/>
    <property type="match status" value="2"/>
</dbReference>
<dbReference type="PANTHER" id="PTHR24198">
    <property type="entry name" value="ANKYRIN REPEAT AND PROTEIN KINASE DOMAIN-CONTAINING PROTEIN"/>
    <property type="match status" value="1"/>
</dbReference>
<dbReference type="InterPro" id="IPR002110">
    <property type="entry name" value="Ankyrin_rpt"/>
</dbReference>
<evidence type="ECO:0000256" key="3">
    <source>
        <dbReference type="PROSITE-ProRule" id="PRU00023"/>
    </source>
</evidence>
<evidence type="ECO:0000256" key="2">
    <source>
        <dbReference type="ARBA" id="ARBA00023043"/>
    </source>
</evidence>
<feature type="repeat" description="ANK" evidence="3">
    <location>
        <begin position="993"/>
        <end position="1025"/>
    </location>
</feature>
<feature type="repeat" description="ANK" evidence="3">
    <location>
        <begin position="922"/>
        <end position="954"/>
    </location>
</feature>
<comment type="caution">
    <text evidence="5">The sequence shown here is derived from an EMBL/GenBank/DDBJ whole genome shotgun (WGS) entry which is preliminary data.</text>
</comment>
<dbReference type="STRING" id="363999.A0A439D8U9"/>
<dbReference type="EMBL" id="RYZI01000100">
    <property type="protein sequence ID" value="RWA10824.1"/>
    <property type="molecule type" value="Genomic_DNA"/>
</dbReference>
<dbReference type="SUPFAM" id="SSF48403">
    <property type="entry name" value="Ankyrin repeat"/>
    <property type="match status" value="2"/>
</dbReference>
<evidence type="ECO:0000313" key="6">
    <source>
        <dbReference type="Proteomes" id="UP000286045"/>
    </source>
</evidence>
<dbReference type="Pfam" id="PF14420">
    <property type="entry name" value="Clr5"/>
    <property type="match status" value="1"/>
</dbReference>
<evidence type="ECO:0000313" key="5">
    <source>
        <dbReference type="EMBL" id="RWA10824.1"/>
    </source>
</evidence>
<organism evidence="5 6">
    <name type="scientific">Xylaria grammica</name>
    <dbReference type="NCBI Taxonomy" id="363999"/>
    <lineage>
        <taxon>Eukaryota</taxon>
        <taxon>Fungi</taxon>
        <taxon>Dikarya</taxon>
        <taxon>Ascomycota</taxon>
        <taxon>Pezizomycotina</taxon>
        <taxon>Sordariomycetes</taxon>
        <taxon>Xylariomycetidae</taxon>
        <taxon>Xylariales</taxon>
        <taxon>Xylariaceae</taxon>
        <taxon>Xylaria</taxon>
    </lineage>
</organism>
<dbReference type="SMART" id="SM00248">
    <property type="entry name" value="ANK"/>
    <property type="match status" value="8"/>
</dbReference>
<sequence>MVTRGGCTRFNVARSPATSCTESPVILSSPLRSASSVSGNAGDDRGPDSRALARDLFSSTISPICPRQPQTSFFLRKLPANYAGGGKNFTVWDANRETLKRLFLTENCTLKAVKRRMETEHGFPTFPDHYGFRKNLKASDWYSIGYHVESRRLHGKASYVYLGGSLQEPRKVEREIRRYTKRSVLRSRIRRNCAPPPLDQNLSIRTPSPEPQRKGNAVIRALSTAEMTVLSQFIEALRLQSPFNNFISICMEQVMPNSNKMMAIEIARRTSVPEMEISTPLGQGSDFAFLSQSCFILSNNLDSNSIFTKSLLNWIEISAEVHVLKGFFSIKSSTIKSVWDSLYNSSIRLGRLRAYSILVEISLSMNKGQWVTQRSSCLIDAIHMKAKDEVKELLKQYNIDPNSAIPYGQIPGLVPPLYGHNMISPLALAAYVCDLDIIEILLNNGISINPPLSEAGETSVVPPLFSALQFGLYRPKLEGTISASTMHCICALLDAGSNVDIYENYGSTKPPSRWGWSAPGYPSWLIDYAWTHFPRNDSLLTNLSNKSFKMQNEVTVAGVCLAASQGHRHLRQYLASRELPIGLDRTAVLQIALSEAAGHGLPEAMSCLLQIGVDPNVKYIEDDLELRSDSTNYYSWHPAVRAAQGQHDNILRILRNMSIHSQPLSIIDKFLRTDNVASHFHTGDAVTSPYSTKDSELSMATAPSLVDLFRPKIEKDGRSLILLFLKRAYQKNFLICAKVCDMAWSWGVPQVIGDDGRDALHYAIFHNCGLDMIKFLIARGYRVHSKLAYDYDYQSLDSPSVVGTKGPYHYRSSMLGDALTSYADDRLAIVNFLLEEGAGTETVREHYTLLESVFFRNSSCREYRDDTVEIFKKLFYANAPVNGPSQQVSHHSLLTSLMYSNADDALISQVIDATQDIDEYVAGYTPLLAALYTNRLPIAKQLLDRGAKVDNDAYTGHSTPLEVACHMQDVPIEFIEDLIKLGADINPRMTCRGSRTPLHAAAGAGKLNVAALLLKRGADININVGYEFGGHLCITPLDYAAMNGRLDMTHLLRGLGGKSGLPGKTGVDGAISLARQKGYYAVAEFLRDNF</sequence>
<evidence type="ECO:0000259" key="4">
    <source>
        <dbReference type="Pfam" id="PF14420"/>
    </source>
</evidence>
<feature type="domain" description="Clr5" evidence="4">
    <location>
        <begin position="91"/>
        <end position="124"/>
    </location>
</feature>
<name>A0A439D8U9_9PEZI</name>
<reference evidence="5 6" key="1">
    <citation type="submission" date="2018-12" db="EMBL/GenBank/DDBJ databases">
        <title>Draft genome sequence of Xylaria grammica IHI A82.</title>
        <authorList>
            <person name="Buettner E."/>
            <person name="Kellner H."/>
        </authorList>
    </citation>
    <scope>NUCLEOTIDE SEQUENCE [LARGE SCALE GENOMIC DNA]</scope>
    <source>
        <strain evidence="5 6">IHI A82</strain>
    </source>
</reference>
<dbReference type="PROSITE" id="PS50297">
    <property type="entry name" value="ANK_REP_REGION"/>
    <property type="match status" value="2"/>
</dbReference>